<dbReference type="AlphaFoldDB" id="D9SKG7"/>
<evidence type="ECO:0000313" key="4">
    <source>
        <dbReference type="Proteomes" id="UP000002730"/>
    </source>
</evidence>
<evidence type="ECO:0000259" key="2">
    <source>
        <dbReference type="Pfam" id="PF02120"/>
    </source>
</evidence>
<dbReference type="KEGG" id="ccb:Clocel_1719"/>
<keyword evidence="3" id="KW-0282">Flagellum</keyword>
<name>D9SKG7_CLOC7</name>
<keyword evidence="3" id="KW-0969">Cilium</keyword>
<dbReference type="EMBL" id="CP002160">
    <property type="protein sequence ID" value="ADL51463.1"/>
    <property type="molecule type" value="Genomic_DNA"/>
</dbReference>
<accession>D9SKG7</accession>
<organism evidence="3 4">
    <name type="scientific">Clostridium cellulovorans (strain ATCC 35296 / DSM 3052 / OCM 3 / 743B)</name>
    <dbReference type="NCBI Taxonomy" id="573061"/>
    <lineage>
        <taxon>Bacteria</taxon>
        <taxon>Bacillati</taxon>
        <taxon>Bacillota</taxon>
        <taxon>Clostridia</taxon>
        <taxon>Eubacteriales</taxon>
        <taxon>Clostridiaceae</taxon>
        <taxon>Clostridium</taxon>
    </lineage>
</organism>
<sequence>MADIQFTNNLVNNLRKETTNKLSNTTFDKANSAKEDSFEAKFKEKVNTVSDKVDKPSKKEVNDSQSTDKDVPNSEEKLADKVKKAISDYIANEDTTEEATKIEEVVSDLLKALSSIEDESTNEEANSDKEVDDNLLQLLASLLVMVKEQKTEPNEKLSNELETFGLTVNGGQVEVKNPLKALIAELLSKENQSSDSLLEGLTKVLEEANINLLNQSQGNSTKVESKREKLLNIIAELTAKSGDAPKNDGLLLNNNGTMNLLKRDSMMKSGEGDASKSKDDLLLEQLAGGKESKGNEGLGWLNSNRHITNVKLENAQFSAEPVINKANVATDILKTIDYMNANSIKELTVKIKPKELGEIVIKLVMEGSAMKAEITAQNKETYNLINSRLSEINNNLQQYKVSEVNINVFSEPNGFDNRQGDGQADSNTKKNNSKVFGIDEIEGDEEVAFDDSQVNLLV</sequence>
<feature type="region of interest" description="Disordered" evidence="1">
    <location>
        <begin position="49"/>
        <end position="77"/>
    </location>
</feature>
<proteinExistence type="predicted"/>
<dbReference type="HOGENOM" id="CLU_047221_0_0_9"/>
<protein>
    <submittedName>
        <fullName evidence="3">Flagellar hook-length control protein-like, C-terminal domain</fullName>
    </submittedName>
</protein>
<dbReference type="Pfam" id="PF02120">
    <property type="entry name" value="Flg_hook"/>
    <property type="match status" value="1"/>
</dbReference>
<dbReference type="InterPro" id="IPR038610">
    <property type="entry name" value="FliK-like_C_sf"/>
</dbReference>
<dbReference type="Proteomes" id="UP000002730">
    <property type="component" value="Chromosome"/>
</dbReference>
<dbReference type="eggNOG" id="COG3144">
    <property type="taxonomic scope" value="Bacteria"/>
</dbReference>
<reference evidence="3 4" key="1">
    <citation type="submission" date="2010-08" db="EMBL/GenBank/DDBJ databases">
        <title>Complete sequence of Clostridium cellulovorans 743B.</title>
        <authorList>
            <consortium name="US DOE Joint Genome Institute"/>
            <person name="Lucas S."/>
            <person name="Copeland A."/>
            <person name="Lapidus A."/>
            <person name="Cheng J.-F."/>
            <person name="Bruce D."/>
            <person name="Goodwin L."/>
            <person name="Pitluck S."/>
            <person name="Chertkov O."/>
            <person name="Detter J.C."/>
            <person name="Han C."/>
            <person name="Tapia R."/>
            <person name="Land M."/>
            <person name="Hauser L."/>
            <person name="Chang Y.-J."/>
            <person name="Jeffries C."/>
            <person name="Kyrpides N."/>
            <person name="Ivanova N."/>
            <person name="Mikhailova N."/>
            <person name="Hemme C.L."/>
            <person name="Woyke T."/>
        </authorList>
    </citation>
    <scope>NUCLEOTIDE SEQUENCE [LARGE SCALE GENOMIC DNA]</scope>
    <source>
        <strain evidence="4">ATCC 35296 / DSM 3052 / OCM 3 / 743B</strain>
    </source>
</reference>
<feature type="region of interest" description="Disordered" evidence="1">
    <location>
        <begin position="412"/>
        <end position="431"/>
    </location>
</feature>
<evidence type="ECO:0000256" key="1">
    <source>
        <dbReference type="SAM" id="MobiDB-lite"/>
    </source>
</evidence>
<dbReference type="STRING" id="573061.Clocel_1719"/>
<gene>
    <name evidence="3" type="ordered locus">Clocel_1719</name>
</gene>
<dbReference type="OrthoDB" id="1934566at2"/>
<feature type="domain" description="Flagellar hook-length control protein-like C-terminal" evidence="2">
    <location>
        <begin position="336"/>
        <end position="411"/>
    </location>
</feature>
<evidence type="ECO:0000313" key="3">
    <source>
        <dbReference type="EMBL" id="ADL51463.1"/>
    </source>
</evidence>
<dbReference type="CDD" id="cd17470">
    <property type="entry name" value="T3SS_Flik_C"/>
    <property type="match status" value="1"/>
</dbReference>
<dbReference type="RefSeq" id="WP_010077325.1">
    <property type="nucleotide sequence ID" value="NC_014393.1"/>
</dbReference>
<dbReference type="InterPro" id="IPR021136">
    <property type="entry name" value="Flagellar_hook_control-like_C"/>
</dbReference>
<keyword evidence="4" id="KW-1185">Reference proteome</keyword>
<keyword evidence="3" id="KW-0966">Cell projection</keyword>
<dbReference type="Gene3D" id="3.30.750.140">
    <property type="match status" value="1"/>
</dbReference>